<dbReference type="InterPro" id="IPR036188">
    <property type="entry name" value="FAD/NAD-bd_sf"/>
</dbReference>
<protein>
    <submittedName>
        <fullName evidence="2">FAD-dependent monooxygenase</fullName>
    </submittedName>
</protein>
<evidence type="ECO:0000259" key="1">
    <source>
        <dbReference type="Pfam" id="PF01494"/>
    </source>
</evidence>
<dbReference type="RefSeq" id="WP_220339883.1">
    <property type="nucleotide sequence ID" value="NZ_JAEUAX010000006.1"/>
</dbReference>
<dbReference type="Gene3D" id="3.30.9.10">
    <property type="entry name" value="D-Amino Acid Oxidase, subunit A, domain 2"/>
    <property type="match status" value="1"/>
</dbReference>
<accession>A0ABS7HZ56</accession>
<organism evidence="2 3">
    <name type="scientific">Microbacterium ureisolvens</name>
    <dbReference type="NCBI Taxonomy" id="2781186"/>
    <lineage>
        <taxon>Bacteria</taxon>
        <taxon>Bacillati</taxon>
        <taxon>Actinomycetota</taxon>
        <taxon>Actinomycetes</taxon>
        <taxon>Micrococcales</taxon>
        <taxon>Microbacteriaceae</taxon>
        <taxon>Microbacterium</taxon>
    </lineage>
</organism>
<gene>
    <name evidence="2" type="ORF">JNB61_12940</name>
</gene>
<keyword evidence="2" id="KW-0560">Oxidoreductase</keyword>
<dbReference type="InterPro" id="IPR002938">
    <property type="entry name" value="FAD-bd"/>
</dbReference>
<dbReference type="SUPFAM" id="SSF51905">
    <property type="entry name" value="FAD/NAD(P)-binding domain"/>
    <property type="match status" value="1"/>
</dbReference>
<dbReference type="Proteomes" id="UP000777440">
    <property type="component" value="Unassembled WGS sequence"/>
</dbReference>
<evidence type="ECO:0000313" key="2">
    <source>
        <dbReference type="EMBL" id="MBW9110681.1"/>
    </source>
</evidence>
<dbReference type="Gene3D" id="3.50.50.60">
    <property type="entry name" value="FAD/NAD(P)-binding domain"/>
    <property type="match status" value="1"/>
</dbReference>
<keyword evidence="3" id="KW-1185">Reference proteome</keyword>
<comment type="caution">
    <text evidence="2">The sequence shown here is derived from an EMBL/GenBank/DDBJ whole genome shotgun (WGS) entry which is preliminary data.</text>
</comment>
<dbReference type="GO" id="GO:0004497">
    <property type="term" value="F:monooxygenase activity"/>
    <property type="evidence" value="ECO:0007669"/>
    <property type="project" value="UniProtKB-KW"/>
</dbReference>
<name>A0ABS7HZ56_9MICO</name>
<feature type="domain" description="FAD-binding" evidence="1">
    <location>
        <begin position="3"/>
        <end position="167"/>
    </location>
</feature>
<keyword evidence="2" id="KW-0503">Monooxygenase</keyword>
<sequence>MSSVLVSGASIAGLCAAAQLADRGFTVTVVERAPALRRTGSPIDVRGEALNIAREMGILDQIYARRVVNSGREHFTTFVDHNGDPVAALPNSEASDSDEDIEIARDSLIDILHGLIADRVTFVYDESVVGVTESPDAVTVVFASGKVKPFDIVIGADGIHSSVRRAVFGPELNFRRHLGVYFSIVELPLGTSAHGESFTYNVPGLLAGITDFGSRTLGFLAFRSPEIEYDYHDLNAQKQLILDAFEGEHGWRVQELTDAVRNAPDLYFDSVSQVRMTTWSHERVVLVGDAAHAAALFSGRGTSLAMMGARALGEALVAPGAAELSSAYAAYEAAHRGHVLRAQEGVPEARDIMVPDTASALAERNLRFPLRAA</sequence>
<dbReference type="Pfam" id="PF01494">
    <property type="entry name" value="FAD_binding_3"/>
    <property type="match status" value="2"/>
</dbReference>
<dbReference type="InterPro" id="IPR051704">
    <property type="entry name" value="FAD_aromatic-hydroxylase"/>
</dbReference>
<dbReference type="PRINTS" id="PR00420">
    <property type="entry name" value="RNGMNOXGNASE"/>
</dbReference>
<dbReference type="EMBL" id="JAEUAX010000006">
    <property type="protein sequence ID" value="MBW9110681.1"/>
    <property type="molecule type" value="Genomic_DNA"/>
</dbReference>
<proteinExistence type="predicted"/>
<dbReference type="PANTHER" id="PTHR46865:SF2">
    <property type="entry name" value="MONOOXYGENASE"/>
    <property type="match status" value="1"/>
</dbReference>
<evidence type="ECO:0000313" key="3">
    <source>
        <dbReference type="Proteomes" id="UP000777440"/>
    </source>
</evidence>
<feature type="domain" description="FAD-binding" evidence="1">
    <location>
        <begin position="272"/>
        <end position="319"/>
    </location>
</feature>
<reference evidence="2 3" key="1">
    <citation type="journal article" date="2021" name="MBio">
        <title>Poor Competitiveness of Bradyrhizobium in Pigeon Pea Root Colonization in Indian Soils.</title>
        <authorList>
            <person name="Chalasani D."/>
            <person name="Basu A."/>
            <person name="Pullabhotla S.V.S.R.N."/>
            <person name="Jorrin B."/>
            <person name="Neal A.L."/>
            <person name="Poole P.S."/>
            <person name="Podile A.R."/>
            <person name="Tkacz A."/>
        </authorList>
    </citation>
    <scope>NUCLEOTIDE SEQUENCE [LARGE SCALE GENOMIC DNA]</scope>
    <source>
        <strain evidence="2 3">HU12</strain>
    </source>
</reference>
<dbReference type="PANTHER" id="PTHR46865">
    <property type="entry name" value="OXIDOREDUCTASE-RELATED"/>
    <property type="match status" value="1"/>
</dbReference>